<reference evidence="3" key="2">
    <citation type="submission" date="2020-09" db="EMBL/GenBank/DDBJ databases">
        <authorList>
            <person name="Sun Q."/>
            <person name="Kim S."/>
        </authorList>
    </citation>
    <scope>NUCLEOTIDE SEQUENCE</scope>
    <source>
        <strain evidence="3">KCTC 23224</strain>
    </source>
</reference>
<evidence type="ECO:0000313" key="3">
    <source>
        <dbReference type="EMBL" id="GHB36801.1"/>
    </source>
</evidence>
<gene>
    <name evidence="2 3" type="primary">cutC</name>
    <name evidence="3" type="ORF">GCM10008106_17610</name>
</gene>
<dbReference type="AlphaFoldDB" id="A0A8J3CWM9"/>
<dbReference type="GO" id="GO:0005507">
    <property type="term" value="F:copper ion binding"/>
    <property type="evidence" value="ECO:0007669"/>
    <property type="project" value="TreeGrafter"/>
</dbReference>
<sequence>MILEVPVFTVEAALIAASAGAHRLELCSDFAEGGTTPSAGMLQFLKSKLDIPIFVMIRPRGGDFVYSNEEIEVMERDIHLLDKLGADGFVFGVLNENAQVDFQKNARLLTAAKRKPCTFHRAFDLTPDPLESLNRIQEIGFQRILSSGGAPTVSEGWEVLLKLISLAADQVIVMPGGGSKPEHASELKSKGMLKEIHASCKSERPSQSIFKKSDMSFSIPEERFHQVLSVNPQLVARFLQVMN</sequence>
<comment type="similarity">
    <text evidence="1 2">Belongs to the CutC family.</text>
</comment>
<accession>A0A8J3CWM9</accession>
<proteinExistence type="inferred from homology"/>
<dbReference type="EMBL" id="BMYF01000009">
    <property type="protein sequence ID" value="GHB36801.1"/>
    <property type="molecule type" value="Genomic_DNA"/>
</dbReference>
<dbReference type="Proteomes" id="UP000642809">
    <property type="component" value="Unassembled WGS sequence"/>
</dbReference>
<comment type="caution">
    <text evidence="2">Once thought to be involved in copper homeostasis, experiments in E.coli have shown this is not the case.</text>
</comment>
<dbReference type="Gene3D" id="3.20.20.380">
    <property type="entry name" value="Copper homeostasis (CutC) domain"/>
    <property type="match status" value="1"/>
</dbReference>
<keyword evidence="4" id="KW-1185">Reference proteome</keyword>
<dbReference type="InterPro" id="IPR036822">
    <property type="entry name" value="CutC-like_dom_sf"/>
</dbReference>
<evidence type="ECO:0000313" key="4">
    <source>
        <dbReference type="Proteomes" id="UP000642809"/>
    </source>
</evidence>
<dbReference type="HAMAP" id="MF_00795">
    <property type="entry name" value="CutC"/>
    <property type="match status" value="1"/>
</dbReference>
<dbReference type="PANTHER" id="PTHR12598:SF0">
    <property type="entry name" value="COPPER HOMEOSTASIS PROTEIN CUTC HOMOLOG"/>
    <property type="match status" value="1"/>
</dbReference>
<organism evidence="3 4">
    <name type="scientific">Mongoliitalea lutea</name>
    <dbReference type="NCBI Taxonomy" id="849756"/>
    <lineage>
        <taxon>Bacteria</taxon>
        <taxon>Pseudomonadati</taxon>
        <taxon>Bacteroidota</taxon>
        <taxon>Cytophagia</taxon>
        <taxon>Cytophagales</taxon>
        <taxon>Cyclobacteriaceae</taxon>
        <taxon>Mongoliitalea</taxon>
    </lineage>
</organism>
<comment type="caution">
    <text evidence="3">The sequence shown here is derived from an EMBL/GenBank/DDBJ whole genome shotgun (WGS) entry which is preliminary data.</text>
</comment>
<name>A0A8J3CWM9_9BACT</name>
<dbReference type="Pfam" id="PF03932">
    <property type="entry name" value="CutC"/>
    <property type="match status" value="1"/>
</dbReference>
<evidence type="ECO:0000256" key="1">
    <source>
        <dbReference type="ARBA" id="ARBA00007768"/>
    </source>
</evidence>
<dbReference type="RefSeq" id="WP_189580891.1">
    <property type="nucleotide sequence ID" value="NZ_BMYF01000009.1"/>
</dbReference>
<dbReference type="InterPro" id="IPR005627">
    <property type="entry name" value="CutC-like"/>
</dbReference>
<dbReference type="GO" id="GO:0005737">
    <property type="term" value="C:cytoplasm"/>
    <property type="evidence" value="ECO:0007669"/>
    <property type="project" value="UniProtKB-SubCell"/>
</dbReference>
<dbReference type="PANTHER" id="PTHR12598">
    <property type="entry name" value="COPPER HOMEOSTASIS PROTEIN CUTC"/>
    <property type="match status" value="1"/>
</dbReference>
<reference evidence="3" key="1">
    <citation type="journal article" date="2014" name="Int. J. Syst. Evol. Microbiol.">
        <title>Complete genome sequence of Corynebacterium casei LMG S-19264T (=DSM 44701T), isolated from a smear-ripened cheese.</title>
        <authorList>
            <consortium name="US DOE Joint Genome Institute (JGI-PGF)"/>
            <person name="Walter F."/>
            <person name="Albersmeier A."/>
            <person name="Kalinowski J."/>
            <person name="Ruckert C."/>
        </authorList>
    </citation>
    <scope>NUCLEOTIDE SEQUENCE</scope>
    <source>
        <strain evidence="3">KCTC 23224</strain>
    </source>
</reference>
<protein>
    <recommendedName>
        <fullName evidence="2">PF03932 family protein CutC</fullName>
    </recommendedName>
</protein>
<evidence type="ECO:0000256" key="2">
    <source>
        <dbReference type="HAMAP-Rule" id="MF_00795"/>
    </source>
</evidence>
<keyword evidence="2" id="KW-0963">Cytoplasm</keyword>
<dbReference type="SUPFAM" id="SSF110395">
    <property type="entry name" value="CutC-like"/>
    <property type="match status" value="1"/>
</dbReference>
<comment type="subcellular location">
    <subcellularLocation>
        <location evidence="2">Cytoplasm</location>
    </subcellularLocation>
</comment>